<dbReference type="EC" id="5.2.1.8" evidence="1"/>
<name>A0A1E7FXJ4_9STRA</name>
<comment type="catalytic activity">
    <reaction evidence="1">
        <text>[protein]-peptidylproline (omega=180) = [protein]-peptidylproline (omega=0)</text>
        <dbReference type="Rhea" id="RHEA:16237"/>
        <dbReference type="Rhea" id="RHEA-COMP:10747"/>
        <dbReference type="Rhea" id="RHEA-COMP:10748"/>
        <dbReference type="ChEBI" id="CHEBI:83833"/>
        <dbReference type="ChEBI" id="CHEBI:83834"/>
        <dbReference type="EC" id="5.2.1.8"/>
    </reaction>
</comment>
<proteinExistence type="predicted"/>
<gene>
    <name evidence="3" type="ORF">FRACYDRAFT_233018</name>
</gene>
<dbReference type="PROSITE" id="PS50059">
    <property type="entry name" value="FKBP_PPIASE"/>
    <property type="match status" value="1"/>
</dbReference>
<dbReference type="Pfam" id="PF00254">
    <property type="entry name" value="FKBP_C"/>
    <property type="match status" value="1"/>
</dbReference>
<evidence type="ECO:0000313" key="3">
    <source>
        <dbReference type="EMBL" id="OEU22854.1"/>
    </source>
</evidence>
<dbReference type="InterPro" id="IPR046357">
    <property type="entry name" value="PPIase_dom_sf"/>
</dbReference>
<evidence type="ECO:0000313" key="4">
    <source>
        <dbReference type="Proteomes" id="UP000095751"/>
    </source>
</evidence>
<dbReference type="InterPro" id="IPR001179">
    <property type="entry name" value="PPIase_FKBP_dom"/>
</dbReference>
<sequence>MVLSLLLSSLFGIEIRNPEQIPITDKSISTNNKPGMGILIRTLLSKRRKRGEIMHADNSNNNNNNNNISYNNELIKLGDVCTVRYDCYTLSPIIPAAAGSRNNGRHEQQQQRKRTWIDGNFNHTKTGKMCIIEEEKKLLLLLENENEIKAKKNDDQLLSQKLPFRHHPHHHLQNDDDNRLLSLPLEFEIGRGDVIRGLEVGVQRMYVGDIIEITIPHLFAYSERGHDHNYLQSQNQNQNQINDNDDSLQVFVNKLRGDIRSLLL</sequence>
<reference evidence="3 4" key="1">
    <citation type="submission" date="2016-09" db="EMBL/GenBank/DDBJ databases">
        <title>Extensive genetic diversity and differential bi-allelic expression allows diatom success in the polar Southern Ocean.</title>
        <authorList>
            <consortium name="DOE Joint Genome Institute"/>
            <person name="Mock T."/>
            <person name="Otillar R.P."/>
            <person name="Strauss J."/>
            <person name="Dupont C."/>
            <person name="Frickenhaus S."/>
            <person name="Maumus F."/>
            <person name="Mcmullan M."/>
            <person name="Sanges R."/>
            <person name="Schmutz J."/>
            <person name="Toseland A."/>
            <person name="Valas R."/>
            <person name="Veluchamy A."/>
            <person name="Ward B.J."/>
            <person name="Allen A."/>
            <person name="Barry K."/>
            <person name="Falciatore A."/>
            <person name="Ferrante M."/>
            <person name="Fortunato A.E."/>
            <person name="Gloeckner G."/>
            <person name="Gruber A."/>
            <person name="Hipkin R."/>
            <person name="Janech M."/>
            <person name="Kroth P."/>
            <person name="Leese F."/>
            <person name="Lindquist E."/>
            <person name="Lyon B.R."/>
            <person name="Martin J."/>
            <person name="Mayer C."/>
            <person name="Parker M."/>
            <person name="Quesneville H."/>
            <person name="Raymond J."/>
            <person name="Uhlig C."/>
            <person name="Valentin K.U."/>
            <person name="Worden A.Z."/>
            <person name="Armbrust E.V."/>
            <person name="Bowler C."/>
            <person name="Green B."/>
            <person name="Moulton V."/>
            <person name="Van Oosterhout C."/>
            <person name="Grigoriev I."/>
        </authorList>
    </citation>
    <scope>NUCLEOTIDE SEQUENCE [LARGE SCALE GENOMIC DNA]</scope>
    <source>
        <strain evidence="3 4">CCMP1102</strain>
    </source>
</reference>
<dbReference type="AlphaFoldDB" id="A0A1E7FXJ4"/>
<dbReference type="EMBL" id="KV784353">
    <property type="protein sequence ID" value="OEU22854.1"/>
    <property type="molecule type" value="Genomic_DNA"/>
</dbReference>
<evidence type="ECO:0000256" key="1">
    <source>
        <dbReference type="PROSITE-ProRule" id="PRU00277"/>
    </source>
</evidence>
<dbReference type="InParanoid" id="A0A1E7FXJ4"/>
<evidence type="ECO:0000259" key="2">
    <source>
        <dbReference type="PROSITE" id="PS50059"/>
    </source>
</evidence>
<keyword evidence="4" id="KW-1185">Reference proteome</keyword>
<keyword evidence="1" id="KW-0413">Isomerase</keyword>
<feature type="domain" description="PPIase FKBP-type" evidence="2">
    <location>
        <begin position="176"/>
        <end position="225"/>
    </location>
</feature>
<dbReference type="SUPFAM" id="SSF54534">
    <property type="entry name" value="FKBP-like"/>
    <property type="match status" value="1"/>
</dbReference>
<dbReference type="Proteomes" id="UP000095751">
    <property type="component" value="Unassembled WGS sequence"/>
</dbReference>
<dbReference type="OrthoDB" id="433738at2759"/>
<dbReference type="GO" id="GO:0003755">
    <property type="term" value="F:peptidyl-prolyl cis-trans isomerase activity"/>
    <property type="evidence" value="ECO:0007669"/>
    <property type="project" value="UniProtKB-KW"/>
</dbReference>
<dbReference type="Gene3D" id="3.10.50.40">
    <property type="match status" value="1"/>
</dbReference>
<organism evidence="3 4">
    <name type="scientific">Fragilariopsis cylindrus CCMP1102</name>
    <dbReference type="NCBI Taxonomy" id="635003"/>
    <lineage>
        <taxon>Eukaryota</taxon>
        <taxon>Sar</taxon>
        <taxon>Stramenopiles</taxon>
        <taxon>Ochrophyta</taxon>
        <taxon>Bacillariophyta</taxon>
        <taxon>Bacillariophyceae</taxon>
        <taxon>Bacillariophycidae</taxon>
        <taxon>Bacillariales</taxon>
        <taxon>Bacillariaceae</taxon>
        <taxon>Fragilariopsis</taxon>
    </lineage>
</organism>
<accession>A0A1E7FXJ4</accession>
<keyword evidence="1" id="KW-0697">Rotamase</keyword>
<dbReference type="KEGG" id="fcy:FRACYDRAFT_233018"/>
<protein>
    <recommendedName>
        <fullName evidence="1">peptidylprolyl isomerase</fullName>
        <ecNumber evidence="1">5.2.1.8</ecNumber>
    </recommendedName>
</protein>